<dbReference type="OrthoDB" id="4159136at2759"/>
<dbReference type="AlphaFoldDB" id="A0A2V1D6K1"/>
<reference evidence="2 3" key="1">
    <citation type="journal article" date="2018" name="Sci. Rep.">
        <title>Comparative genomics provides insights into the lifestyle and reveals functional heterogeneity of dark septate endophytic fungi.</title>
        <authorList>
            <person name="Knapp D.G."/>
            <person name="Nemeth J.B."/>
            <person name="Barry K."/>
            <person name="Hainaut M."/>
            <person name="Henrissat B."/>
            <person name="Johnson J."/>
            <person name="Kuo A."/>
            <person name="Lim J.H.P."/>
            <person name="Lipzen A."/>
            <person name="Nolan M."/>
            <person name="Ohm R.A."/>
            <person name="Tamas L."/>
            <person name="Grigoriev I.V."/>
            <person name="Spatafora J.W."/>
            <person name="Nagy L.G."/>
            <person name="Kovacs G.M."/>
        </authorList>
    </citation>
    <scope>NUCLEOTIDE SEQUENCE [LARGE SCALE GENOMIC DNA]</scope>
    <source>
        <strain evidence="2 3">DSE2036</strain>
    </source>
</reference>
<gene>
    <name evidence="2" type="ORF">DM02DRAFT_542026</name>
</gene>
<dbReference type="InterPro" id="IPR053203">
    <property type="entry name" value="Cisplatin_resist-associated"/>
</dbReference>
<dbReference type="Pfam" id="PF12223">
    <property type="entry name" value="DUF3602"/>
    <property type="match status" value="1"/>
</dbReference>
<dbReference type="EMBL" id="KZ805606">
    <property type="protein sequence ID" value="PVH93203.1"/>
    <property type="molecule type" value="Genomic_DNA"/>
</dbReference>
<dbReference type="InterPro" id="IPR022024">
    <property type="entry name" value="DUF3602"/>
</dbReference>
<proteinExistence type="predicted"/>
<feature type="compositionally biased region" description="Polar residues" evidence="1">
    <location>
        <begin position="71"/>
        <end position="92"/>
    </location>
</feature>
<sequence>MSGRGGAGNIIQAREQTKRVAEDVEAAIPTATSPVSDPPHNNNSSSAAAYAHTGRGGAGNWYQPAELAKTGTFTSSSDVAPQQHNDGANSVAGQGVPMGKAGRGGAGNFVWGGGEEEKEREEEERRRRERVSAMVEKDVEAGLAKPGAVVYSSSHKKEAVKE</sequence>
<organism evidence="2 3">
    <name type="scientific">Periconia macrospinosa</name>
    <dbReference type="NCBI Taxonomy" id="97972"/>
    <lineage>
        <taxon>Eukaryota</taxon>
        <taxon>Fungi</taxon>
        <taxon>Dikarya</taxon>
        <taxon>Ascomycota</taxon>
        <taxon>Pezizomycotina</taxon>
        <taxon>Dothideomycetes</taxon>
        <taxon>Pleosporomycetidae</taxon>
        <taxon>Pleosporales</taxon>
        <taxon>Massarineae</taxon>
        <taxon>Periconiaceae</taxon>
        <taxon>Periconia</taxon>
    </lineage>
</organism>
<evidence type="ECO:0000313" key="3">
    <source>
        <dbReference type="Proteomes" id="UP000244855"/>
    </source>
</evidence>
<accession>A0A2V1D6K1</accession>
<name>A0A2V1D6K1_9PLEO</name>
<dbReference type="Proteomes" id="UP000244855">
    <property type="component" value="Unassembled WGS sequence"/>
</dbReference>
<dbReference type="PANTHER" id="PTHR34693">
    <property type="entry name" value="PROTEIN PAR32"/>
    <property type="match status" value="1"/>
</dbReference>
<keyword evidence="3" id="KW-1185">Reference proteome</keyword>
<protein>
    <submittedName>
        <fullName evidence="2">Uncharacterized protein</fullName>
    </submittedName>
</protein>
<evidence type="ECO:0000256" key="1">
    <source>
        <dbReference type="SAM" id="MobiDB-lite"/>
    </source>
</evidence>
<evidence type="ECO:0000313" key="2">
    <source>
        <dbReference type="EMBL" id="PVH93203.1"/>
    </source>
</evidence>
<feature type="region of interest" description="Disordered" evidence="1">
    <location>
        <begin position="1"/>
        <end position="134"/>
    </location>
</feature>
<feature type="compositionally biased region" description="Gly residues" evidence="1">
    <location>
        <begin position="101"/>
        <end position="113"/>
    </location>
</feature>
<dbReference type="PANTHER" id="PTHR34693:SF5">
    <property type="match status" value="1"/>
</dbReference>